<dbReference type="OrthoDB" id="7030180at2"/>
<dbReference type="AlphaFoldDB" id="A0A2T6CD12"/>
<name>A0A2T6CD12_9RHOB</name>
<gene>
    <name evidence="1" type="ORF">C8N31_10799</name>
</gene>
<comment type="caution">
    <text evidence="1">The sequence shown here is derived from an EMBL/GenBank/DDBJ whole genome shotgun (WGS) entry which is preliminary data.</text>
</comment>
<accession>A0A2T6CD12</accession>
<dbReference type="Proteomes" id="UP000244092">
    <property type="component" value="Unassembled WGS sequence"/>
</dbReference>
<evidence type="ECO:0000313" key="1">
    <source>
        <dbReference type="EMBL" id="PTX73398.1"/>
    </source>
</evidence>
<reference evidence="1 2" key="1">
    <citation type="submission" date="2018-04" db="EMBL/GenBank/DDBJ databases">
        <title>Genomic Encyclopedia of Archaeal and Bacterial Type Strains, Phase II (KMG-II): from individual species to whole genera.</title>
        <authorList>
            <person name="Goeker M."/>
        </authorList>
    </citation>
    <scope>NUCLEOTIDE SEQUENCE [LARGE SCALE GENOMIC DNA]</scope>
    <source>
        <strain evidence="1 2">DSM 12244</strain>
    </source>
</reference>
<organism evidence="1 2">
    <name type="scientific">Sulfitobacter mediterraneus</name>
    <dbReference type="NCBI Taxonomy" id="83219"/>
    <lineage>
        <taxon>Bacteria</taxon>
        <taxon>Pseudomonadati</taxon>
        <taxon>Pseudomonadota</taxon>
        <taxon>Alphaproteobacteria</taxon>
        <taxon>Rhodobacterales</taxon>
        <taxon>Roseobacteraceae</taxon>
        <taxon>Sulfitobacter</taxon>
    </lineage>
</organism>
<sequence length="153" mass="16737">MTVSVGVVVHSAKLILVEGNIEADGTITLIKDETMNLETGDRTIALRNMHRRVFDRLSEGVDKIVLKASSGGKYAAKTSILHAAELRGVFLSAVPNNITVVQKHSKSVSRAKSKKIGDYLKDDTYFEANFSGVKLRKGSREAALLMFEEEKSA</sequence>
<protein>
    <submittedName>
        <fullName evidence="1">Uncharacterized protein</fullName>
    </submittedName>
</protein>
<evidence type="ECO:0000313" key="2">
    <source>
        <dbReference type="Proteomes" id="UP000244092"/>
    </source>
</evidence>
<proteinExistence type="predicted"/>
<dbReference type="EMBL" id="QBKU01000007">
    <property type="protein sequence ID" value="PTX73398.1"/>
    <property type="molecule type" value="Genomic_DNA"/>
</dbReference>
<dbReference type="RefSeq" id="WP_025046301.1">
    <property type="nucleotide sequence ID" value="NZ_QBKU01000007.1"/>
</dbReference>